<dbReference type="Proteomes" id="UP000253908">
    <property type="component" value="Chromosome"/>
</dbReference>
<dbReference type="Pfam" id="PF00685">
    <property type="entry name" value="Sulfotransfer_1"/>
    <property type="match status" value="1"/>
</dbReference>
<dbReference type="EMBL" id="CP024848">
    <property type="protein sequence ID" value="AXI10101.1"/>
    <property type="molecule type" value="Genomic_DNA"/>
</dbReference>
<dbReference type="RefSeq" id="WP_114917388.1">
    <property type="nucleotide sequence ID" value="NZ_CP024848.1"/>
</dbReference>
<protein>
    <recommendedName>
        <fullName evidence="1">Sulfotransferase domain-containing protein</fullName>
    </recommendedName>
</protein>
<accession>A0A345PJC1</accession>
<gene>
    <name evidence="2" type="ORF">CUC15_14695</name>
</gene>
<proteinExistence type="predicted"/>
<dbReference type="InterPro" id="IPR000863">
    <property type="entry name" value="Sulfotransferase_dom"/>
</dbReference>
<reference evidence="3" key="1">
    <citation type="submission" date="2017-11" db="EMBL/GenBank/DDBJ databases">
        <authorList>
            <person name="Zhu W."/>
        </authorList>
    </citation>
    <scope>NUCLEOTIDE SEQUENCE [LARGE SCALE GENOMIC DNA]</scope>
    <source>
        <strain evidence="3">160</strain>
    </source>
</reference>
<name>A0A345PJC1_9BACI</name>
<dbReference type="GO" id="GO:0008146">
    <property type="term" value="F:sulfotransferase activity"/>
    <property type="evidence" value="ECO:0007669"/>
    <property type="project" value="InterPro"/>
</dbReference>
<evidence type="ECO:0000313" key="2">
    <source>
        <dbReference type="EMBL" id="AXI10101.1"/>
    </source>
</evidence>
<dbReference type="KEGG" id="ocn:CUC15_14695"/>
<sequence length="280" mass="32514">MSQLKKDLIVTGIPRGGTTLTAALIDNLSNCVCLSEPGWQTKWFLNGKNANNLTKQVTDDFKEIRKKILNNEPIKDKRNVDGTASTNYFNSPKNGVRQKDKTFKKRSVVLPVKDKHFTLGIKHNAHYTSILPELIESEKFSIIAIVRDPVPTILSWLSLDIPISRGRLPAAEGVWSELRDITESKEELLIKQVKIYDLFCQRYLEYQDHIHLIKYEDIVKDPSIINKLTGMEYERKLDLENQNKNKYYDFKMEEKIREAITKHAPHALKLYPFKKKKEKE</sequence>
<dbReference type="AlphaFoldDB" id="A0A345PJC1"/>
<organism evidence="2 3">
    <name type="scientific">Oceanobacillus zhaokaii</name>
    <dbReference type="NCBI Taxonomy" id="2052660"/>
    <lineage>
        <taxon>Bacteria</taxon>
        <taxon>Bacillati</taxon>
        <taxon>Bacillota</taxon>
        <taxon>Bacilli</taxon>
        <taxon>Bacillales</taxon>
        <taxon>Bacillaceae</taxon>
        <taxon>Oceanobacillus</taxon>
    </lineage>
</organism>
<dbReference type="OrthoDB" id="9800698at2"/>
<dbReference type="InterPro" id="IPR027417">
    <property type="entry name" value="P-loop_NTPase"/>
</dbReference>
<dbReference type="SUPFAM" id="SSF52540">
    <property type="entry name" value="P-loop containing nucleoside triphosphate hydrolases"/>
    <property type="match status" value="1"/>
</dbReference>
<dbReference type="Gene3D" id="3.40.50.300">
    <property type="entry name" value="P-loop containing nucleotide triphosphate hydrolases"/>
    <property type="match status" value="1"/>
</dbReference>
<feature type="domain" description="Sulfotransferase" evidence="1">
    <location>
        <begin position="6"/>
        <end position="222"/>
    </location>
</feature>
<keyword evidence="3" id="KW-1185">Reference proteome</keyword>
<evidence type="ECO:0000259" key="1">
    <source>
        <dbReference type="Pfam" id="PF00685"/>
    </source>
</evidence>
<evidence type="ECO:0000313" key="3">
    <source>
        <dbReference type="Proteomes" id="UP000253908"/>
    </source>
</evidence>